<dbReference type="OrthoDB" id="9784658at2"/>
<dbReference type="Proteomes" id="UP000221168">
    <property type="component" value="Unassembled WGS sequence"/>
</dbReference>
<accession>A0A2G1QH33</accession>
<feature type="transmembrane region" description="Helical" evidence="1">
    <location>
        <begin position="93"/>
        <end position="112"/>
    </location>
</feature>
<evidence type="ECO:0000313" key="2">
    <source>
        <dbReference type="EMBL" id="PHP64822.1"/>
    </source>
</evidence>
<feature type="transmembrane region" description="Helical" evidence="1">
    <location>
        <begin position="65"/>
        <end position="86"/>
    </location>
</feature>
<name>A0A2G1QH33_9HYPH</name>
<dbReference type="EMBL" id="PDVP01000022">
    <property type="protein sequence ID" value="PHP64822.1"/>
    <property type="molecule type" value="Genomic_DNA"/>
</dbReference>
<evidence type="ECO:0000313" key="3">
    <source>
        <dbReference type="Proteomes" id="UP000221168"/>
    </source>
</evidence>
<feature type="transmembrane region" description="Helical" evidence="1">
    <location>
        <begin position="132"/>
        <end position="154"/>
    </location>
</feature>
<feature type="transmembrane region" description="Helical" evidence="1">
    <location>
        <begin position="174"/>
        <end position="191"/>
    </location>
</feature>
<comment type="caution">
    <text evidence="2">The sequence shown here is derived from an EMBL/GenBank/DDBJ whole genome shotgun (WGS) entry which is preliminary data.</text>
</comment>
<dbReference type="RefSeq" id="WP_099308606.1">
    <property type="nucleotide sequence ID" value="NZ_PDVP01000022.1"/>
</dbReference>
<keyword evidence="3" id="KW-1185">Reference proteome</keyword>
<protein>
    <submittedName>
        <fullName evidence="2">Permease</fullName>
    </submittedName>
</protein>
<keyword evidence="1" id="KW-0472">Membrane</keyword>
<feature type="transmembrane region" description="Helical" evidence="1">
    <location>
        <begin position="21"/>
        <end position="40"/>
    </location>
</feature>
<gene>
    <name evidence="2" type="ORF">CSC94_22350</name>
</gene>
<evidence type="ECO:0000256" key="1">
    <source>
        <dbReference type="SAM" id="Phobius"/>
    </source>
</evidence>
<keyword evidence="1" id="KW-1133">Transmembrane helix</keyword>
<proteinExistence type="predicted"/>
<sequence length="194" mass="20159">MIVGHFGLAAGVKARETSVPLWSLMMATVWLDIAFVPLLLSGIEAIEPVPGTAGAFGQIIIHADWTHSLVGAVFLSAVLGVIAGLAWGRRAGWVLGGVSFSHWLLDLIVHRADMPVLPGNWGGIPRLGLGLWQYPFAEIIVEAAIIGGGAFLYYQAARSAVTSSGASSARPAMVAGLIVAGGVAILAYQASTLF</sequence>
<reference evidence="2 3" key="1">
    <citation type="submission" date="2017-10" db="EMBL/GenBank/DDBJ databases">
        <title>Sedimentibacterium mangrovi gen. nov., sp. nov., a novel member of family Phyllobacteriacea isolated from mangrove sediment.</title>
        <authorList>
            <person name="Liao H."/>
            <person name="Tian Y."/>
        </authorList>
    </citation>
    <scope>NUCLEOTIDE SEQUENCE [LARGE SCALE GENOMIC DNA]</scope>
    <source>
        <strain evidence="2 3">X9-2-2</strain>
    </source>
</reference>
<organism evidence="2 3">
    <name type="scientific">Zhengella mangrovi</name>
    <dbReference type="NCBI Taxonomy" id="1982044"/>
    <lineage>
        <taxon>Bacteria</taxon>
        <taxon>Pseudomonadati</taxon>
        <taxon>Pseudomonadota</taxon>
        <taxon>Alphaproteobacteria</taxon>
        <taxon>Hyphomicrobiales</taxon>
        <taxon>Notoacmeibacteraceae</taxon>
        <taxon>Zhengella</taxon>
    </lineage>
</organism>
<keyword evidence="1" id="KW-0812">Transmembrane</keyword>
<dbReference type="AlphaFoldDB" id="A0A2G1QH33"/>